<dbReference type="AlphaFoldDB" id="A0A6J4PEV1"/>
<accession>A0A6J4PEV1</accession>
<sequence>MILAQGQLTKAESSSQRAQILLDRGHQQLVQGYP</sequence>
<dbReference type="EMBL" id="CADCTY010002224">
    <property type="protein sequence ID" value="CAA9411767.1"/>
    <property type="molecule type" value="Genomic_DNA"/>
</dbReference>
<gene>
    <name evidence="1" type="ORF">AVDCRST_MAG94-6470</name>
</gene>
<organism evidence="1">
    <name type="scientific">uncultured Leptolyngbya sp</name>
    <dbReference type="NCBI Taxonomy" id="332963"/>
    <lineage>
        <taxon>Bacteria</taxon>
        <taxon>Bacillati</taxon>
        <taxon>Cyanobacteriota</taxon>
        <taxon>Cyanophyceae</taxon>
        <taxon>Leptolyngbyales</taxon>
        <taxon>Leptolyngbyaceae</taxon>
        <taxon>Leptolyngbya group</taxon>
        <taxon>Leptolyngbya</taxon>
        <taxon>environmental samples</taxon>
    </lineage>
</organism>
<feature type="non-terminal residue" evidence="1">
    <location>
        <position position="34"/>
    </location>
</feature>
<reference evidence="1" key="1">
    <citation type="submission" date="2020-02" db="EMBL/GenBank/DDBJ databases">
        <authorList>
            <person name="Meier V. D."/>
        </authorList>
    </citation>
    <scope>NUCLEOTIDE SEQUENCE</scope>
    <source>
        <strain evidence="1">AVDCRST_MAG94</strain>
    </source>
</reference>
<name>A0A6J4PEV1_9CYAN</name>
<evidence type="ECO:0000313" key="1">
    <source>
        <dbReference type="EMBL" id="CAA9411767.1"/>
    </source>
</evidence>
<protein>
    <submittedName>
        <fullName evidence="1">Uncharacterized protein</fullName>
    </submittedName>
</protein>
<proteinExistence type="predicted"/>